<dbReference type="InterPro" id="IPR004006">
    <property type="entry name" value="DhaK_dom"/>
</dbReference>
<dbReference type="GO" id="GO:0019563">
    <property type="term" value="P:glycerol catabolic process"/>
    <property type="evidence" value="ECO:0007669"/>
    <property type="project" value="TreeGrafter"/>
</dbReference>
<dbReference type="SUPFAM" id="SSF82549">
    <property type="entry name" value="DAK1/DegV-like"/>
    <property type="match status" value="1"/>
</dbReference>
<dbReference type="PROSITE" id="PS51481">
    <property type="entry name" value="DHAK"/>
    <property type="match status" value="1"/>
</dbReference>
<keyword evidence="4" id="KW-1185">Reference proteome</keyword>
<dbReference type="HOGENOM" id="CLU_017054_0_2_9"/>
<dbReference type="KEGG" id="bse:Bsel_0941"/>
<dbReference type="GO" id="GO:0005829">
    <property type="term" value="C:cytosol"/>
    <property type="evidence" value="ECO:0007669"/>
    <property type="project" value="TreeGrafter"/>
</dbReference>
<dbReference type="GO" id="GO:0004371">
    <property type="term" value="F:glycerone kinase activity"/>
    <property type="evidence" value="ECO:0007669"/>
    <property type="project" value="UniProtKB-UniRule"/>
</dbReference>
<dbReference type="Proteomes" id="UP000000271">
    <property type="component" value="Chromosome"/>
</dbReference>
<keyword evidence="3" id="KW-0418">Kinase</keyword>
<dbReference type="Pfam" id="PF02733">
    <property type="entry name" value="Dak1"/>
    <property type="match status" value="1"/>
</dbReference>
<dbReference type="RefSeq" id="WP_013171888.1">
    <property type="nucleotide sequence ID" value="NC_014219.1"/>
</dbReference>
<evidence type="ECO:0000256" key="1">
    <source>
        <dbReference type="NCBIfam" id="TIGR02362"/>
    </source>
</evidence>
<dbReference type="PANTHER" id="PTHR28629:SF4">
    <property type="entry name" value="TRIOKINASE_FMN CYCLASE"/>
    <property type="match status" value="1"/>
</dbReference>
<dbReference type="eggNOG" id="COG2376">
    <property type="taxonomic scope" value="Bacteria"/>
</dbReference>
<dbReference type="PANTHER" id="PTHR28629">
    <property type="entry name" value="TRIOKINASE/FMN CYCLASE"/>
    <property type="match status" value="1"/>
</dbReference>
<dbReference type="OrthoDB" id="9806345at2"/>
<dbReference type="AlphaFoldDB" id="D6Y072"/>
<protein>
    <recommendedName>
        <fullName evidence="1">DhaKLM operon coactivator DhaQ</fullName>
    </recommendedName>
</protein>
<dbReference type="FunFam" id="3.40.50.10440:FF:000001">
    <property type="entry name" value="Dihydroxyacetone kinase, DhaK subunit"/>
    <property type="match status" value="1"/>
</dbReference>
<sequence length="323" mass="35692">MKHIINRPDEAVDEMLLGFAYANSEDVTLLEHARAIVLREIPDDRVALISGGGSGHEPGHMGYVKRGILTAAVHGPIFVPPTKEQVLETIRHVDRGQGILVIIKNFTADLDAFLPAVIQAKTEGIHIAHLVVEDDVSVANDDTFNRRRRGVAGTVLLHRMLGKAAQEGMVLEELRSLGSEVLPHMATLGVALTPADIPGQAKPLFTLDEDELFFGAGIHGEPGYRREPMVSSEQIAIEFVNKLKSRFRWRKGDAFIVLLNGLGGTTLMEQYILTNDIRRLFDLEGLDVRWAKTGNCLTSLNMQGVSLTMIKVMNPSWLMHIRL</sequence>
<dbReference type="NCBIfam" id="TIGR02362">
    <property type="entry name" value="dhaK1b"/>
    <property type="match status" value="1"/>
</dbReference>
<feature type="domain" description="DhaK" evidence="2">
    <location>
        <begin position="7"/>
        <end position="323"/>
    </location>
</feature>
<evidence type="ECO:0000313" key="4">
    <source>
        <dbReference type="Proteomes" id="UP000000271"/>
    </source>
</evidence>
<name>D6Y072_BACIE</name>
<gene>
    <name evidence="3" type="ordered locus">Bsel_0941</name>
</gene>
<evidence type="ECO:0000313" key="3">
    <source>
        <dbReference type="EMBL" id="ADH98463.1"/>
    </source>
</evidence>
<dbReference type="Gene3D" id="3.40.50.10440">
    <property type="entry name" value="Dihydroxyacetone kinase, domain 1"/>
    <property type="match status" value="1"/>
</dbReference>
<reference evidence="3" key="1">
    <citation type="submission" date="2009-10" db="EMBL/GenBank/DDBJ databases">
        <title>Complete sequence of Bacillus selenitireducens MLS10.</title>
        <authorList>
            <consortium name="US DOE Joint Genome Institute"/>
            <person name="Lucas S."/>
            <person name="Copeland A."/>
            <person name="Lapidus A."/>
            <person name="Glavina del Rio T."/>
            <person name="Dalin E."/>
            <person name="Tice H."/>
            <person name="Bruce D."/>
            <person name="Goodwin L."/>
            <person name="Pitluck S."/>
            <person name="Sims D."/>
            <person name="Brettin T."/>
            <person name="Detter J.C."/>
            <person name="Han C."/>
            <person name="Larimer F."/>
            <person name="Land M."/>
            <person name="Hauser L."/>
            <person name="Kyrpides N."/>
            <person name="Ovchinnikova G."/>
            <person name="Stolz J."/>
        </authorList>
    </citation>
    <scope>NUCLEOTIDE SEQUENCE [LARGE SCALE GENOMIC DNA]</scope>
    <source>
        <strain evidence="3">MLS10</strain>
    </source>
</reference>
<dbReference type="InterPro" id="IPR012735">
    <property type="entry name" value="DhaK_1b"/>
</dbReference>
<keyword evidence="3" id="KW-0808">Transferase</keyword>
<organism evidence="3 4">
    <name type="scientific">Bacillus selenitireducens (strain ATCC 700615 / DSM 15326 / MLS10)</name>
    <dbReference type="NCBI Taxonomy" id="439292"/>
    <lineage>
        <taxon>Bacteria</taxon>
        <taxon>Bacillati</taxon>
        <taxon>Bacillota</taxon>
        <taxon>Bacilli</taxon>
        <taxon>Bacillales</taxon>
        <taxon>Bacillaceae</taxon>
        <taxon>Salisediminibacterium</taxon>
    </lineage>
</organism>
<proteinExistence type="predicted"/>
<dbReference type="Gene3D" id="3.30.1180.20">
    <property type="entry name" value="Dihydroxyacetone kinase, domain 2"/>
    <property type="match status" value="1"/>
</dbReference>
<accession>D6Y072</accession>
<dbReference type="InterPro" id="IPR050861">
    <property type="entry name" value="Dihydroxyacetone_Kinase"/>
</dbReference>
<dbReference type="STRING" id="439292.Bsel_0941"/>
<evidence type="ECO:0000259" key="2">
    <source>
        <dbReference type="PROSITE" id="PS51481"/>
    </source>
</evidence>
<dbReference type="EMBL" id="CP001791">
    <property type="protein sequence ID" value="ADH98463.1"/>
    <property type="molecule type" value="Genomic_DNA"/>
</dbReference>